<keyword evidence="2" id="KW-0614">Plasmid</keyword>
<evidence type="ECO:0000313" key="3">
    <source>
        <dbReference type="EMBL" id="SIS07619.1"/>
    </source>
</evidence>
<accession>A0A1N7G4T9</accession>
<evidence type="ECO:0000259" key="1">
    <source>
        <dbReference type="Pfam" id="PF12802"/>
    </source>
</evidence>
<dbReference type="EMBL" id="FTNP01000009">
    <property type="protein sequence ID" value="SIS07619.1"/>
    <property type="molecule type" value="Genomic_DNA"/>
</dbReference>
<dbReference type="Proteomes" id="UP000185687">
    <property type="component" value="Unassembled WGS sequence"/>
</dbReference>
<dbReference type="InterPro" id="IPR036388">
    <property type="entry name" value="WH-like_DNA-bd_sf"/>
</dbReference>
<dbReference type="EMBL" id="CP019330">
    <property type="protein sequence ID" value="APX98728.1"/>
    <property type="molecule type" value="Genomic_DNA"/>
</dbReference>
<dbReference type="KEGG" id="hda:BB347_18660"/>
<dbReference type="InterPro" id="IPR036390">
    <property type="entry name" value="WH_DNA-bd_sf"/>
</dbReference>
<name>A0A1N7G4T9_9EURY</name>
<sequence length="77" mass="8863">MTENGAIERGRKYGHVLTAIASAETPPTRSELALETHRSKSQLRRILTKLHEEDCIEPVPDDDDQRRVRYTLAYEVQ</sequence>
<dbReference type="Pfam" id="PF12802">
    <property type="entry name" value="MarR_2"/>
    <property type="match status" value="1"/>
</dbReference>
<organism evidence="3 4">
    <name type="scientific">Natronorubrum daqingense</name>
    <dbReference type="NCBI Taxonomy" id="588898"/>
    <lineage>
        <taxon>Archaea</taxon>
        <taxon>Methanobacteriati</taxon>
        <taxon>Methanobacteriota</taxon>
        <taxon>Stenosarchaea group</taxon>
        <taxon>Halobacteria</taxon>
        <taxon>Halobacteriales</taxon>
        <taxon>Natrialbaceae</taxon>
        <taxon>Natronorubrum</taxon>
    </lineage>
</organism>
<dbReference type="AlphaFoldDB" id="A0A1N7G4T9"/>
<reference evidence="3 4" key="2">
    <citation type="submission" date="2017-01" db="EMBL/GenBank/DDBJ databases">
        <authorList>
            <person name="Mah S.A."/>
            <person name="Swanson W.J."/>
            <person name="Moy G.W."/>
            <person name="Vacquier V.D."/>
        </authorList>
    </citation>
    <scope>NUCLEOTIDE SEQUENCE [LARGE SCALE GENOMIC DNA]</scope>
    <source>
        <strain evidence="3 4">CGMCC 1.8909</strain>
    </source>
</reference>
<reference evidence="2 5" key="1">
    <citation type="submission" date="2017-01" db="EMBL/GenBank/DDBJ databases">
        <title>Complete genome sequence of Haloterrigena daqingensis type strain (JX313T).</title>
        <authorList>
            <person name="Shuang W."/>
        </authorList>
    </citation>
    <scope>NUCLEOTIDE SEQUENCE [LARGE SCALE GENOMIC DNA]</scope>
    <source>
        <strain evidence="5">JX313</strain>
        <strain evidence="2">JX313T</strain>
        <plasmid evidence="5">Plasmid unnamed3</plasmid>
        <plasmid evidence="2">unnamed3</plasmid>
    </source>
</reference>
<evidence type="ECO:0000313" key="2">
    <source>
        <dbReference type="EMBL" id="APX98728.1"/>
    </source>
</evidence>
<dbReference type="RefSeq" id="WP_076584211.1">
    <property type="nucleotide sequence ID" value="NZ_CP019330.1"/>
</dbReference>
<dbReference type="Proteomes" id="UP000187321">
    <property type="component" value="Plasmid unnamed3"/>
</dbReference>
<evidence type="ECO:0000313" key="5">
    <source>
        <dbReference type="Proteomes" id="UP000187321"/>
    </source>
</evidence>
<dbReference type="GO" id="GO:0003700">
    <property type="term" value="F:DNA-binding transcription factor activity"/>
    <property type="evidence" value="ECO:0007669"/>
    <property type="project" value="InterPro"/>
</dbReference>
<evidence type="ECO:0000313" key="4">
    <source>
        <dbReference type="Proteomes" id="UP000185687"/>
    </source>
</evidence>
<proteinExistence type="predicted"/>
<keyword evidence="4" id="KW-1185">Reference proteome</keyword>
<dbReference type="GeneID" id="30958009"/>
<feature type="domain" description="HTH marR-type" evidence="1">
    <location>
        <begin position="15"/>
        <end position="67"/>
    </location>
</feature>
<dbReference type="InterPro" id="IPR000835">
    <property type="entry name" value="HTH_MarR-typ"/>
</dbReference>
<protein>
    <submittedName>
        <fullName evidence="3">MarR family protein</fullName>
    </submittedName>
</protein>
<gene>
    <name evidence="2" type="ORF">BB347_18660</name>
    <name evidence="3" type="ORF">SAMN05421809_3726</name>
</gene>
<dbReference type="Gene3D" id="1.10.10.10">
    <property type="entry name" value="Winged helix-like DNA-binding domain superfamily/Winged helix DNA-binding domain"/>
    <property type="match status" value="1"/>
</dbReference>
<geneLocation type="plasmid" evidence="2">
    <name>unnamed3</name>
</geneLocation>
<dbReference type="SUPFAM" id="SSF46785">
    <property type="entry name" value="Winged helix' DNA-binding domain"/>
    <property type="match status" value="1"/>
</dbReference>